<comment type="caution">
    <text evidence="2">The sequence shown here is derived from an EMBL/GenBank/DDBJ whole genome shotgun (WGS) entry which is preliminary data.</text>
</comment>
<accession>A0A9P4HBU8</accession>
<gene>
    <name evidence="2" type="ORF">EK21DRAFT_111830</name>
</gene>
<name>A0A9P4HBU8_9PLEO</name>
<proteinExistence type="predicted"/>
<evidence type="ECO:0000313" key="3">
    <source>
        <dbReference type="Proteomes" id="UP000799777"/>
    </source>
</evidence>
<dbReference type="EMBL" id="ML978189">
    <property type="protein sequence ID" value="KAF2030517.1"/>
    <property type="molecule type" value="Genomic_DNA"/>
</dbReference>
<evidence type="ECO:0000313" key="2">
    <source>
        <dbReference type="EMBL" id="KAF2030517.1"/>
    </source>
</evidence>
<dbReference type="OrthoDB" id="3801356at2759"/>
<feature type="domain" description="DUF7730" evidence="1">
    <location>
        <begin position="9"/>
        <end position="112"/>
    </location>
</feature>
<dbReference type="Pfam" id="PF24864">
    <property type="entry name" value="DUF7730"/>
    <property type="match status" value="1"/>
</dbReference>
<dbReference type="PANTHER" id="PTHR42085">
    <property type="entry name" value="F-BOX DOMAIN-CONTAINING PROTEIN"/>
    <property type="match status" value="1"/>
</dbReference>
<dbReference type="InterPro" id="IPR038883">
    <property type="entry name" value="AN11006-like"/>
</dbReference>
<dbReference type="InterPro" id="IPR056632">
    <property type="entry name" value="DUF7730"/>
</dbReference>
<sequence length="368" mass="42632">MSKPANPQISSFLDLPAELRNWIYELIFKHADPLYLSVRRRDRRMVLYRRADDRNYRLQRQAYTLKDQVPKVFPRSRRAGVSLARACQPKLQLLRVCRQIHQEAASVFYSNDFCLAAREGTHSASHDSTGYYIDSATNGWLSQIGQHKTLVRRLQISLGSICPRFCNRTDRGSAAPARVQTFRRQDGYLQFGMLLREIWANNLKLEIKFTDEEQTHARVAYTIYRSSGCYQEQDSRAPAQYGCNPERMSQLLQALCNDELGFKKFLRVIGDIGCRMNGLEGVFALWTPQWHRIGHQVHSLNAQDDNPFLAHAKHFYLDQATKKLRFHDKQPTNLLDLPKPVFDIIAGYAELSWTTRIRGGFKSYIKDL</sequence>
<dbReference type="PANTHER" id="PTHR42085:SF1">
    <property type="entry name" value="F-BOX DOMAIN-CONTAINING PROTEIN"/>
    <property type="match status" value="1"/>
</dbReference>
<dbReference type="AlphaFoldDB" id="A0A9P4HBU8"/>
<dbReference type="Proteomes" id="UP000799777">
    <property type="component" value="Unassembled WGS sequence"/>
</dbReference>
<keyword evidence="3" id="KW-1185">Reference proteome</keyword>
<protein>
    <recommendedName>
        <fullName evidence="1">DUF7730 domain-containing protein</fullName>
    </recommendedName>
</protein>
<organism evidence="2 3">
    <name type="scientific">Setomelanomma holmii</name>
    <dbReference type="NCBI Taxonomy" id="210430"/>
    <lineage>
        <taxon>Eukaryota</taxon>
        <taxon>Fungi</taxon>
        <taxon>Dikarya</taxon>
        <taxon>Ascomycota</taxon>
        <taxon>Pezizomycotina</taxon>
        <taxon>Dothideomycetes</taxon>
        <taxon>Pleosporomycetidae</taxon>
        <taxon>Pleosporales</taxon>
        <taxon>Pleosporineae</taxon>
        <taxon>Phaeosphaeriaceae</taxon>
        <taxon>Setomelanomma</taxon>
    </lineage>
</organism>
<evidence type="ECO:0000259" key="1">
    <source>
        <dbReference type="Pfam" id="PF24864"/>
    </source>
</evidence>
<reference evidence="2" key="1">
    <citation type="journal article" date="2020" name="Stud. Mycol.">
        <title>101 Dothideomycetes genomes: a test case for predicting lifestyles and emergence of pathogens.</title>
        <authorList>
            <person name="Haridas S."/>
            <person name="Albert R."/>
            <person name="Binder M."/>
            <person name="Bloem J."/>
            <person name="Labutti K."/>
            <person name="Salamov A."/>
            <person name="Andreopoulos B."/>
            <person name="Baker S."/>
            <person name="Barry K."/>
            <person name="Bills G."/>
            <person name="Bluhm B."/>
            <person name="Cannon C."/>
            <person name="Castanera R."/>
            <person name="Culley D."/>
            <person name="Daum C."/>
            <person name="Ezra D."/>
            <person name="Gonzalez J."/>
            <person name="Henrissat B."/>
            <person name="Kuo A."/>
            <person name="Liang C."/>
            <person name="Lipzen A."/>
            <person name="Lutzoni F."/>
            <person name="Magnuson J."/>
            <person name="Mondo S."/>
            <person name="Nolan M."/>
            <person name="Ohm R."/>
            <person name="Pangilinan J."/>
            <person name="Park H.-J."/>
            <person name="Ramirez L."/>
            <person name="Alfaro M."/>
            <person name="Sun H."/>
            <person name="Tritt A."/>
            <person name="Yoshinaga Y."/>
            <person name="Zwiers L.-H."/>
            <person name="Turgeon B."/>
            <person name="Goodwin S."/>
            <person name="Spatafora J."/>
            <person name="Crous P."/>
            <person name="Grigoriev I."/>
        </authorList>
    </citation>
    <scope>NUCLEOTIDE SEQUENCE</scope>
    <source>
        <strain evidence="2">CBS 110217</strain>
    </source>
</reference>